<keyword evidence="2 4" id="KW-0560">Oxidoreductase</keyword>
<name>A0ABU3CLY8_9FLAO</name>
<evidence type="ECO:0000256" key="3">
    <source>
        <dbReference type="ARBA" id="ARBA00023027"/>
    </source>
</evidence>
<feature type="domain" description="D-isomer specific 2-hydroxyacid dehydrogenase catalytic" evidence="5">
    <location>
        <begin position="18"/>
        <end position="298"/>
    </location>
</feature>
<dbReference type="InterPro" id="IPR006140">
    <property type="entry name" value="D-isomer_DH_NAD-bd"/>
</dbReference>
<dbReference type="InterPro" id="IPR050418">
    <property type="entry name" value="D-iso_2-hydroxyacid_DH_PdxB"/>
</dbReference>
<dbReference type="EMBL" id="JAVRHO010000015">
    <property type="protein sequence ID" value="MDT0647354.1"/>
    <property type="molecule type" value="Genomic_DNA"/>
</dbReference>
<dbReference type="Gene3D" id="3.40.50.720">
    <property type="entry name" value="NAD(P)-binding Rossmann-like Domain"/>
    <property type="match status" value="2"/>
</dbReference>
<dbReference type="PANTHER" id="PTHR43761:SF1">
    <property type="entry name" value="D-ISOMER SPECIFIC 2-HYDROXYACID DEHYDROGENASE CATALYTIC DOMAIN-CONTAINING PROTEIN-RELATED"/>
    <property type="match status" value="1"/>
</dbReference>
<organism evidence="7 8">
    <name type="scientific">Autumnicola lenta</name>
    <dbReference type="NCBI Taxonomy" id="3075593"/>
    <lineage>
        <taxon>Bacteria</taxon>
        <taxon>Pseudomonadati</taxon>
        <taxon>Bacteroidota</taxon>
        <taxon>Flavobacteriia</taxon>
        <taxon>Flavobacteriales</taxon>
        <taxon>Flavobacteriaceae</taxon>
        <taxon>Autumnicola</taxon>
    </lineage>
</organism>
<comment type="caution">
    <text evidence="7">The sequence shown here is derived from an EMBL/GenBank/DDBJ whole genome shotgun (WGS) entry which is preliminary data.</text>
</comment>
<reference evidence="7 8" key="1">
    <citation type="submission" date="2023-09" db="EMBL/GenBank/DDBJ databases">
        <authorList>
            <person name="Rey-Velasco X."/>
        </authorList>
    </citation>
    <scope>NUCLEOTIDE SEQUENCE [LARGE SCALE GENOMIC DNA]</scope>
    <source>
        <strain evidence="7 8">F260</strain>
    </source>
</reference>
<feature type="domain" description="D-isomer specific 2-hydroxyacid dehydrogenase NAD-binding" evidence="6">
    <location>
        <begin position="129"/>
        <end position="243"/>
    </location>
</feature>
<evidence type="ECO:0000256" key="1">
    <source>
        <dbReference type="ARBA" id="ARBA00005854"/>
    </source>
</evidence>
<dbReference type="RefSeq" id="WP_311495463.1">
    <property type="nucleotide sequence ID" value="NZ_JAVRHO010000015.1"/>
</dbReference>
<dbReference type="PANTHER" id="PTHR43761">
    <property type="entry name" value="D-ISOMER SPECIFIC 2-HYDROXYACID DEHYDROGENASE FAMILY PROTEIN (AFU_ORTHOLOGUE AFUA_1G13630)"/>
    <property type="match status" value="1"/>
</dbReference>
<sequence>MKFKKIVCVDHTKIQDWALEELQQFSEEKIDVYKDEPASEAEILERIGDAEVIFVSWRTPIDEKIIEKCPNLKYIGMCCSLYDDASANVAVNFARDRGIGVTGIRDYGDPGVIEFIVSGLVRLLHGFGENQWREMPMELTGRKLGIIGLGTTGQLLAKYLLPFGMDLYYFSRTRKKDWEDKGLKFLELKELLKTSEMISIHLPKNIQILKKKEFEQLGSGKILINTSLGLPLDEEAFQKWISEPSNFAIFDGDAKSKLDGRILKNKNLITVDKSAGWSTKTEERLSQKVLNNFKEFVKD</sequence>
<dbReference type="Pfam" id="PF00389">
    <property type="entry name" value="2-Hacid_dh"/>
    <property type="match status" value="1"/>
</dbReference>
<accession>A0ABU3CLY8</accession>
<dbReference type="InterPro" id="IPR006139">
    <property type="entry name" value="D-isomer_2_OHA_DH_cat_dom"/>
</dbReference>
<dbReference type="SUPFAM" id="SSF51735">
    <property type="entry name" value="NAD(P)-binding Rossmann-fold domains"/>
    <property type="match status" value="1"/>
</dbReference>
<dbReference type="Proteomes" id="UP001245285">
    <property type="component" value="Unassembled WGS sequence"/>
</dbReference>
<keyword evidence="8" id="KW-1185">Reference proteome</keyword>
<comment type="similarity">
    <text evidence="1 4">Belongs to the D-isomer specific 2-hydroxyacid dehydrogenase family.</text>
</comment>
<gene>
    <name evidence="7" type="ORF">RM545_11695</name>
</gene>
<evidence type="ECO:0000256" key="2">
    <source>
        <dbReference type="ARBA" id="ARBA00023002"/>
    </source>
</evidence>
<dbReference type="SUPFAM" id="SSF52283">
    <property type="entry name" value="Formate/glycerate dehydrogenase catalytic domain-like"/>
    <property type="match status" value="1"/>
</dbReference>
<evidence type="ECO:0000313" key="7">
    <source>
        <dbReference type="EMBL" id="MDT0647354.1"/>
    </source>
</evidence>
<protein>
    <submittedName>
        <fullName evidence="7">NAD(P)-dependent oxidoreductase</fullName>
    </submittedName>
</protein>
<evidence type="ECO:0000259" key="6">
    <source>
        <dbReference type="Pfam" id="PF02826"/>
    </source>
</evidence>
<dbReference type="InterPro" id="IPR036291">
    <property type="entry name" value="NAD(P)-bd_dom_sf"/>
</dbReference>
<proteinExistence type="inferred from homology"/>
<dbReference type="Pfam" id="PF02826">
    <property type="entry name" value="2-Hacid_dh_C"/>
    <property type="match status" value="1"/>
</dbReference>
<evidence type="ECO:0000259" key="5">
    <source>
        <dbReference type="Pfam" id="PF00389"/>
    </source>
</evidence>
<evidence type="ECO:0000313" key="8">
    <source>
        <dbReference type="Proteomes" id="UP001245285"/>
    </source>
</evidence>
<evidence type="ECO:0000256" key="4">
    <source>
        <dbReference type="RuleBase" id="RU003719"/>
    </source>
</evidence>
<keyword evidence="3" id="KW-0520">NAD</keyword>